<dbReference type="InterPro" id="IPR000873">
    <property type="entry name" value="AMP-dep_synth/lig_dom"/>
</dbReference>
<protein>
    <submittedName>
        <fullName evidence="2">Amino acid adenylation domain-containing protein</fullName>
    </submittedName>
</protein>
<evidence type="ECO:0000313" key="3">
    <source>
        <dbReference type="Proteomes" id="UP000324376"/>
    </source>
</evidence>
<sequence>MIFQKELLESLKRFKDNVAIHDKEEISYSQLLTQSLKIASFIKSKGIEEQSYIGVSVSHKSSIIKAAIGIFLSRNIFVPIDTELPIDRKKKILEKAEINTIITSKNDKPLQIKTNNHFYIEDIFSEAFSESNISFPKWRSEDDIYLYFTSGSTGEPKGIIGKNESLLQFLKWEINAFSFEPAARFSQFISPYFDAFLRDVFAPLLSGGTICIPQEDAFYTSDQMIPWIEKMAINYIHCVPSVFKLFNTADITSTHFKSLHYVFLSGERIIPSELENWFNKFNTDIRLVNFYGATETTMIRSCYHLKPSDVSKMRIPIGKPIDDTHFQVLNEQMNICGPLVPGELYIATKYLTNGYLKDEVLQAEKFVNLTINDETFTAFKTGDTVKKLIDGNFDLLGRTDRQIKLRGIRIELAEIENAIISHPTVKEALVIPNIEDEKKTIESLEAFIVLKKASKDIQSDFKETFLHTKLPSYMIPSQIHVLDEFPLLENGKTDVQKLLKHRNTEVSSSKAPSNDIEKLLHDIWTDILGVQAISIDANFLKVGGNSISLMRLIGVIYKKFNVRIALSEIFNNLTIEEQAIKICSLQKEDVLKLTKSDTKKLYPLTTNQERIFYQYETNKEDVSYNLPLAWEISEEVSIQKMEDIFKQLIARHEAFRTSFTYQENVLWQKISDDVPFQIEEIFTQGTDQHITEAINVFISPFNLSKSPLLRVAVINAEGFKNVLVLDTHHIICDGMSQIILLKEFVACYNDSKLPPLEFRFRDYSEWENQFRKTEEYVNTKNFWHTMLGNDIPKLQLPVNFKVENLSNSGGSSFTFYIEKHKIDTIVQSFSEKNITPFSVLYSIYHLFLFKLTGQRDIIIGINTLGRIQNELLAMIGMFSKTLPIRFNSDKNSSYSEILPELHNILLQSSENQIYDLSHIKKNLLQNTSQNIADELFDTMFVFQNFDFSVIENSEMDFRSYSLDNETSKYPLSLFATEESEKFCFRFEYYTALFTEEDMKLLGSQFVQLVHTIAENIDVKISNLLQDEDMLNEVEKDEISFNF</sequence>
<gene>
    <name evidence="2" type="ORF">BD809_104175</name>
</gene>
<evidence type="ECO:0000259" key="1">
    <source>
        <dbReference type="PROSITE" id="PS50075"/>
    </source>
</evidence>
<dbReference type="PROSITE" id="PS50075">
    <property type="entry name" value="CARRIER"/>
    <property type="match status" value="1"/>
</dbReference>
<keyword evidence="3" id="KW-1185">Reference proteome</keyword>
<dbReference type="PROSITE" id="PS00455">
    <property type="entry name" value="AMP_BINDING"/>
    <property type="match status" value="1"/>
</dbReference>
<dbReference type="InterPro" id="IPR042099">
    <property type="entry name" value="ANL_N_sf"/>
</dbReference>
<name>A0A5S5C4K1_9FLAO</name>
<dbReference type="Pfam" id="PF13193">
    <property type="entry name" value="AMP-binding_C"/>
    <property type="match status" value="1"/>
</dbReference>
<comment type="caution">
    <text evidence="2">The sequence shown here is derived from an EMBL/GenBank/DDBJ whole genome shotgun (WGS) entry which is preliminary data.</text>
</comment>
<dbReference type="GO" id="GO:0044550">
    <property type="term" value="P:secondary metabolite biosynthetic process"/>
    <property type="evidence" value="ECO:0007669"/>
    <property type="project" value="TreeGrafter"/>
</dbReference>
<dbReference type="Gene3D" id="3.30.559.10">
    <property type="entry name" value="Chloramphenicol acetyltransferase-like domain"/>
    <property type="match status" value="1"/>
</dbReference>
<dbReference type="InterPro" id="IPR023213">
    <property type="entry name" value="CAT-like_dom_sf"/>
</dbReference>
<dbReference type="Gene3D" id="3.40.50.12780">
    <property type="entry name" value="N-terminal domain of ligase-like"/>
    <property type="match status" value="1"/>
</dbReference>
<dbReference type="InterPro" id="IPR020845">
    <property type="entry name" value="AMP-binding_CS"/>
</dbReference>
<dbReference type="GO" id="GO:0003824">
    <property type="term" value="F:catalytic activity"/>
    <property type="evidence" value="ECO:0007669"/>
    <property type="project" value="InterPro"/>
</dbReference>
<dbReference type="InterPro" id="IPR025110">
    <property type="entry name" value="AMP-bd_C"/>
</dbReference>
<dbReference type="OrthoDB" id="605930at2"/>
<dbReference type="InterPro" id="IPR001242">
    <property type="entry name" value="Condensation_dom"/>
</dbReference>
<dbReference type="PANTHER" id="PTHR45527">
    <property type="entry name" value="NONRIBOSOMAL PEPTIDE SYNTHETASE"/>
    <property type="match status" value="1"/>
</dbReference>
<dbReference type="Gene3D" id="1.10.1200.10">
    <property type="entry name" value="ACP-like"/>
    <property type="match status" value="1"/>
</dbReference>
<feature type="domain" description="Carrier" evidence="1">
    <location>
        <begin position="511"/>
        <end position="586"/>
    </location>
</feature>
<dbReference type="Gene3D" id="3.30.300.30">
    <property type="match status" value="1"/>
</dbReference>
<dbReference type="SUPFAM" id="SSF52777">
    <property type="entry name" value="CoA-dependent acyltransferases"/>
    <property type="match status" value="2"/>
</dbReference>
<proteinExistence type="predicted"/>
<dbReference type="PANTHER" id="PTHR45527:SF1">
    <property type="entry name" value="FATTY ACID SYNTHASE"/>
    <property type="match status" value="1"/>
</dbReference>
<dbReference type="NCBIfam" id="TIGR01733">
    <property type="entry name" value="AA-adenyl-dom"/>
    <property type="match status" value="1"/>
</dbReference>
<dbReference type="AlphaFoldDB" id="A0A5S5C4K1"/>
<dbReference type="InterPro" id="IPR045851">
    <property type="entry name" value="AMP-bd_C_sf"/>
</dbReference>
<accession>A0A5S5C4K1</accession>
<dbReference type="GO" id="GO:0005737">
    <property type="term" value="C:cytoplasm"/>
    <property type="evidence" value="ECO:0007669"/>
    <property type="project" value="TreeGrafter"/>
</dbReference>
<evidence type="ECO:0000313" key="2">
    <source>
        <dbReference type="EMBL" id="TYP74355.1"/>
    </source>
</evidence>
<dbReference type="Proteomes" id="UP000324376">
    <property type="component" value="Unassembled WGS sequence"/>
</dbReference>
<dbReference type="SUPFAM" id="SSF47336">
    <property type="entry name" value="ACP-like"/>
    <property type="match status" value="1"/>
</dbReference>
<dbReference type="RefSeq" id="WP_148782467.1">
    <property type="nucleotide sequence ID" value="NZ_VNHU01000004.1"/>
</dbReference>
<dbReference type="EMBL" id="VNHU01000004">
    <property type="protein sequence ID" value="TYP74355.1"/>
    <property type="molecule type" value="Genomic_DNA"/>
</dbReference>
<dbReference type="InterPro" id="IPR036736">
    <property type="entry name" value="ACP-like_sf"/>
</dbReference>
<dbReference type="CDD" id="cd05930">
    <property type="entry name" value="A_NRPS"/>
    <property type="match status" value="1"/>
</dbReference>
<dbReference type="Pfam" id="PF00501">
    <property type="entry name" value="AMP-binding"/>
    <property type="match status" value="1"/>
</dbReference>
<dbReference type="Pfam" id="PF00550">
    <property type="entry name" value="PP-binding"/>
    <property type="match status" value="1"/>
</dbReference>
<dbReference type="InterPro" id="IPR010071">
    <property type="entry name" value="AA_adenyl_dom"/>
</dbReference>
<dbReference type="SUPFAM" id="SSF56801">
    <property type="entry name" value="Acetyl-CoA synthetase-like"/>
    <property type="match status" value="1"/>
</dbReference>
<dbReference type="Pfam" id="PF00668">
    <property type="entry name" value="Condensation"/>
    <property type="match status" value="1"/>
</dbReference>
<dbReference type="InterPro" id="IPR009081">
    <property type="entry name" value="PP-bd_ACP"/>
</dbReference>
<dbReference type="GO" id="GO:0031177">
    <property type="term" value="F:phosphopantetheine binding"/>
    <property type="evidence" value="ECO:0007669"/>
    <property type="project" value="TreeGrafter"/>
</dbReference>
<reference evidence="2 3" key="1">
    <citation type="submission" date="2019-07" db="EMBL/GenBank/DDBJ databases">
        <title>Genomic Encyclopedia of Archaeal and Bacterial Type Strains, Phase II (KMG-II): from individual species to whole genera.</title>
        <authorList>
            <person name="Goeker M."/>
        </authorList>
    </citation>
    <scope>NUCLEOTIDE SEQUENCE [LARGE SCALE GENOMIC DNA]</scope>
    <source>
        <strain evidence="2 3">DSM 17527</strain>
    </source>
</reference>
<organism evidence="2 3">
    <name type="scientific">Aquimarina intermedia</name>
    <dbReference type="NCBI Taxonomy" id="350814"/>
    <lineage>
        <taxon>Bacteria</taxon>
        <taxon>Pseudomonadati</taxon>
        <taxon>Bacteroidota</taxon>
        <taxon>Flavobacteriia</taxon>
        <taxon>Flavobacteriales</taxon>
        <taxon>Flavobacteriaceae</taxon>
        <taxon>Aquimarina</taxon>
    </lineage>
</organism>
<dbReference type="GO" id="GO:0043041">
    <property type="term" value="P:amino acid activation for nonribosomal peptide biosynthetic process"/>
    <property type="evidence" value="ECO:0007669"/>
    <property type="project" value="TreeGrafter"/>
</dbReference>
<dbReference type="Gene3D" id="3.30.559.30">
    <property type="entry name" value="Nonribosomal peptide synthetase, condensation domain"/>
    <property type="match status" value="1"/>
</dbReference>